<evidence type="ECO:0000313" key="3">
    <source>
        <dbReference type="Proteomes" id="UP000667650"/>
    </source>
</evidence>
<dbReference type="RefSeq" id="WP_166523683.1">
    <property type="nucleotide sequence ID" value="NZ_JAAABI010000003.1"/>
</dbReference>
<dbReference type="Proteomes" id="UP000667650">
    <property type="component" value="Unassembled WGS sequence"/>
</dbReference>
<gene>
    <name evidence="2" type="ORF">GTQ34_10025</name>
</gene>
<dbReference type="PROSITE" id="PS51257">
    <property type="entry name" value="PROKAR_LIPOPROTEIN"/>
    <property type="match status" value="1"/>
</dbReference>
<evidence type="ECO:0000256" key="1">
    <source>
        <dbReference type="SAM" id="MobiDB-lite"/>
    </source>
</evidence>
<comment type="caution">
    <text evidence="2">The sequence shown here is derived from an EMBL/GenBank/DDBJ whole genome shotgun (WGS) entry which is preliminary data.</text>
</comment>
<feature type="region of interest" description="Disordered" evidence="1">
    <location>
        <begin position="28"/>
        <end position="68"/>
    </location>
</feature>
<accession>A0A964WXV5</accession>
<organism evidence="2 3">
    <name type="scientific">Flagellimonas ochracea</name>
    <dbReference type="NCBI Taxonomy" id="2696472"/>
    <lineage>
        <taxon>Bacteria</taxon>
        <taxon>Pseudomonadati</taxon>
        <taxon>Bacteroidota</taxon>
        <taxon>Flavobacteriia</taxon>
        <taxon>Flavobacteriales</taxon>
        <taxon>Flavobacteriaceae</taxon>
        <taxon>Flagellimonas</taxon>
    </lineage>
</organism>
<dbReference type="EMBL" id="JAAABI010000003">
    <property type="protein sequence ID" value="NAY92257.1"/>
    <property type="molecule type" value="Genomic_DNA"/>
</dbReference>
<reference evidence="2" key="1">
    <citation type="submission" date="2020-01" db="EMBL/GenBank/DDBJ databases">
        <title>Muricauda ochracea sp. nov., isolated from a tidal flat of Garorim bay in Korea.</title>
        <authorList>
            <person name="Kim D."/>
            <person name="Yoo Y."/>
            <person name="Kim J.-J."/>
        </authorList>
    </citation>
    <scope>NUCLEOTIDE SEQUENCE</scope>
    <source>
        <strain evidence="2">JGD-17</strain>
    </source>
</reference>
<dbReference type="AlphaFoldDB" id="A0A964WXV5"/>
<dbReference type="InterPro" id="IPR015915">
    <property type="entry name" value="Kelch-typ_b-propeller"/>
</dbReference>
<sequence>MKHLLNPTQIIAFSIILIIGSLSLTSCSSSGDSEDVPPTTQEPNNNEEPSQPDSDDTDSDDEVSDEDSSCNIIQELKPIIGEYGENSLTIILDWPHDNFIQDSGEYGFVLRRLYDSKEENLLGSDSESGFSLMLDNIIEGFQYEIFGYVTVDGLTCTSISESFVAETSYPMSPWSYMPSGVTYTSNYHGITVGGEPFILLQDGRFFKINENIGTLEQGADFPTPESNPFTGYTRFDLEESAFVKSTFNNSLQRYDQNMDQWSLVTTINNNTGDFSGQLDGIGYTFNFDWSWSYTPNDCCFRFVGDDYLTTELRSTFQNSTDIYAINRSYEVLKFNRDDGTFSVVSNYPGNRLEAPEVNDDIVSLVQGNKAYIGMSLYWDTQETINFLDLYELDLETLEWREIAPFPFPINTQREIGQVNGEVYSYIVFNEGVSAKGHIWKFNPEKVIYLDN</sequence>
<dbReference type="SUPFAM" id="SSF117281">
    <property type="entry name" value="Kelch motif"/>
    <property type="match status" value="1"/>
</dbReference>
<feature type="compositionally biased region" description="Acidic residues" evidence="1">
    <location>
        <begin position="53"/>
        <end position="68"/>
    </location>
</feature>
<proteinExistence type="predicted"/>
<name>A0A964WXV5_9FLAO</name>
<protein>
    <submittedName>
        <fullName evidence="2">Uncharacterized protein</fullName>
    </submittedName>
</protein>
<keyword evidence="3" id="KW-1185">Reference proteome</keyword>
<evidence type="ECO:0000313" key="2">
    <source>
        <dbReference type="EMBL" id="NAY92257.1"/>
    </source>
</evidence>